<accession>F2JQ55</accession>
<keyword evidence="2" id="KW-1185">Reference proteome</keyword>
<dbReference type="Proteomes" id="UP000008467">
    <property type="component" value="Chromosome"/>
</dbReference>
<dbReference type="KEGG" id="cle:Clole_0870"/>
<name>F2JQ55_CELLD</name>
<gene>
    <name evidence="1" type="ordered locus">Clole_0870</name>
</gene>
<evidence type="ECO:0000313" key="1">
    <source>
        <dbReference type="EMBL" id="ADZ82603.1"/>
    </source>
</evidence>
<evidence type="ECO:0000313" key="2">
    <source>
        <dbReference type="Proteomes" id="UP000008467"/>
    </source>
</evidence>
<dbReference type="EMBL" id="CP002582">
    <property type="protein sequence ID" value="ADZ82603.1"/>
    <property type="molecule type" value="Genomic_DNA"/>
</dbReference>
<reference evidence="1 2" key="1">
    <citation type="journal article" date="2011" name="J. Bacteriol.">
        <title>Complete genome sequence of the cellulose-degrading bacterium Cellulosilyticum lentocellum.</title>
        <authorList>
            <consortium name="US DOE Joint Genome Institute"/>
            <person name="Miller D.A."/>
            <person name="Suen G."/>
            <person name="Bruce D."/>
            <person name="Copeland A."/>
            <person name="Cheng J.F."/>
            <person name="Detter C."/>
            <person name="Goodwin L.A."/>
            <person name="Han C.S."/>
            <person name="Hauser L.J."/>
            <person name="Land M.L."/>
            <person name="Lapidus A."/>
            <person name="Lucas S."/>
            <person name="Meincke L."/>
            <person name="Pitluck S."/>
            <person name="Tapia R."/>
            <person name="Teshima H."/>
            <person name="Woyke T."/>
            <person name="Fox B.G."/>
            <person name="Angert E.R."/>
            <person name="Currie C.R."/>
        </authorList>
    </citation>
    <scope>NUCLEOTIDE SEQUENCE [LARGE SCALE GENOMIC DNA]</scope>
    <source>
        <strain evidence="2">ATCC 49066 / DSM 5427 / NCIMB 11756 / RHM5</strain>
    </source>
</reference>
<dbReference type="AlphaFoldDB" id="F2JQ55"/>
<dbReference type="HOGENOM" id="CLU_206419_0_0_9"/>
<proteinExistence type="predicted"/>
<protein>
    <submittedName>
        <fullName evidence="1">Uncharacterized protein</fullName>
    </submittedName>
</protein>
<dbReference type="RefSeq" id="WP_013655904.1">
    <property type="nucleotide sequence ID" value="NC_015275.1"/>
</dbReference>
<sequence>MIKIRISYTDTEDMPRVLEALKGFKIVHISKPYDKKNRKNMYLELE</sequence>
<organism evidence="1 2">
    <name type="scientific">Cellulosilyticum lentocellum (strain ATCC 49066 / DSM 5427 / NCIMB 11756 / RHM5)</name>
    <name type="common">Clostridium lentocellum</name>
    <dbReference type="NCBI Taxonomy" id="642492"/>
    <lineage>
        <taxon>Bacteria</taxon>
        <taxon>Bacillati</taxon>
        <taxon>Bacillota</taxon>
        <taxon>Clostridia</taxon>
        <taxon>Lachnospirales</taxon>
        <taxon>Cellulosilyticaceae</taxon>
        <taxon>Cellulosilyticum</taxon>
    </lineage>
</organism>
<dbReference type="STRING" id="642492.Clole_0870"/>